<dbReference type="EMBL" id="CP036299">
    <property type="protein sequence ID" value="QDV30345.1"/>
    <property type="molecule type" value="Genomic_DNA"/>
</dbReference>
<dbReference type="InterPro" id="IPR025827">
    <property type="entry name" value="Zn_ribbon_recom_dom"/>
</dbReference>
<evidence type="ECO:0000259" key="2">
    <source>
        <dbReference type="PROSITE" id="PS51736"/>
    </source>
</evidence>
<gene>
    <name evidence="4" type="ORF">Spb1_22740</name>
</gene>
<evidence type="ECO:0000256" key="1">
    <source>
        <dbReference type="SAM" id="Coils"/>
    </source>
</evidence>
<dbReference type="CDD" id="cd00338">
    <property type="entry name" value="Ser_Recombinase"/>
    <property type="match status" value="1"/>
</dbReference>
<feature type="domain" description="Resolvase/invertase-type recombinase catalytic" evidence="2">
    <location>
        <begin position="4"/>
        <end position="152"/>
    </location>
</feature>
<evidence type="ECO:0000313" key="4">
    <source>
        <dbReference type="EMBL" id="QDV30345.1"/>
    </source>
</evidence>
<name>A0A518GNY6_9PLAN</name>
<dbReference type="AlphaFoldDB" id="A0A518GNY6"/>
<dbReference type="Gene3D" id="3.40.50.1390">
    <property type="entry name" value="Resolvase, N-terminal catalytic domain"/>
    <property type="match status" value="1"/>
</dbReference>
<keyword evidence="5" id="KW-1185">Reference proteome</keyword>
<sequence>MKDKYIGFVRVSSREQEREGFSLDVQEEALRKWAKQNGGEIIQMFRIAETASKRDKRKTFNEMLAYAKKHAHEVDGVLFYKIDRAARNLSDYMKLEELEEKYGLRFISTSQPIDDQPAGRMARRMLASIAAFYTEQQSIDVKDGMNKRVENGLFVTKAPYGYKNVKVDDRRLITVEPEKASNVKRIFELFAFHSLTIEQVIETMAEEGRVYVRSKPKWSYSKVYAILLDRSYVGEVRYHDGWHRGTHKPLVDSVTWSRVQFLLGQTTYRAHQMVYAGELIRCGHCGSPVTGEVKTKQTKKGEKSYTYYRCTKYHVGNHPRIRLTESELDEQVLAMIGRMKVESPQLRAWFQMALKRRESQRHSNSVQRVEELKRQLSLAEGRIEEALNMRLAGDLDEAKYDKKRTELEQKRDQLRALIASLREADVDEATDAVHAADVFRLIEKRWADADYPVKRRILETIFNGFVLTDKVLVPDNGTPLGQLSA</sequence>
<dbReference type="Pfam" id="PF00239">
    <property type="entry name" value="Resolvase"/>
    <property type="match status" value="1"/>
</dbReference>
<dbReference type="PANTHER" id="PTHR30461:SF23">
    <property type="entry name" value="DNA RECOMBINASE-RELATED"/>
    <property type="match status" value="1"/>
</dbReference>
<proteinExistence type="predicted"/>
<dbReference type="PANTHER" id="PTHR30461">
    <property type="entry name" value="DNA-INVERTASE FROM LAMBDOID PROPHAGE"/>
    <property type="match status" value="1"/>
</dbReference>
<dbReference type="KEGG" id="peh:Spb1_22740"/>
<evidence type="ECO:0008006" key="6">
    <source>
        <dbReference type="Google" id="ProtNLM"/>
    </source>
</evidence>
<dbReference type="Pfam" id="PF13408">
    <property type="entry name" value="Zn_ribbon_recom"/>
    <property type="match status" value="1"/>
</dbReference>
<dbReference type="PROSITE" id="PS51736">
    <property type="entry name" value="RECOMBINASES_3"/>
    <property type="match status" value="1"/>
</dbReference>
<dbReference type="InterPro" id="IPR011109">
    <property type="entry name" value="DNA_bind_recombinase_dom"/>
</dbReference>
<dbReference type="PROSITE" id="PS51737">
    <property type="entry name" value="RECOMBINASE_DNA_BIND"/>
    <property type="match status" value="1"/>
</dbReference>
<evidence type="ECO:0000313" key="5">
    <source>
        <dbReference type="Proteomes" id="UP000315349"/>
    </source>
</evidence>
<dbReference type="OrthoDB" id="209945at2"/>
<dbReference type="GO" id="GO:0003677">
    <property type="term" value="F:DNA binding"/>
    <property type="evidence" value="ECO:0007669"/>
    <property type="project" value="InterPro"/>
</dbReference>
<dbReference type="Gene3D" id="3.90.1750.20">
    <property type="entry name" value="Putative Large Serine Recombinase, Chain B, Domain 2"/>
    <property type="match status" value="1"/>
</dbReference>
<dbReference type="SUPFAM" id="SSF53041">
    <property type="entry name" value="Resolvase-like"/>
    <property type="match status" value="1"/>
</dbReference>
<dbReference type="InterPro" id="IPR036162">
    <property type="entry name" value="Resolvase-like_N_sf"/>
</dbReference>
<protein>
    <recommendedName>
        <fullName evidence="6">DNA-invertase hin</fullName>
    </recommendedName>
</protein>
<organism evidence="4 5">
    <name type="scientific">Planctopirus ephydatiae</name>
    <dbReference type="NCBI Taxonomy" id="2528019"/>
    <lineage>
        <taxon>Bacteria</taxon>
        <taxon>Pseudomonadati</taxon>
        <taxon>Planctomycetota</taxon>
        <taxon>Planctomycetia</taxon>
        <taxon>Planctomycetales</taxon>
        <taxon>Planctomycetaceae</taxon>
        <taxon>Planctopirus</taxon>
    </lineage>
</organism>
<reference evidence="4 5" key="1">
    <citation type="submission" date="2019-02" db="EMBL/GenBank/DDBJ databases">
        <title>Deep-cultivation of Planctomycetes and their phenomic and genomic characterization uncovers novel biology.</title>
        <authorList>
            <person name="Wiegand S."/>
            <person name="Jogler M."/>
            <person name="Boedeker C."/>
            <person name="Pinto D."/>
            <person name="Vollmers J."/>
            <person name="Rivas-Marin E."/>
            <person name="Kohn T."/>
            <person name="Peeters S.H."/>
            <person name="Heuer A."/>
            <person name="Rast P."/>
            <person name="Oberbeckmann S."/>
            <person name="Bunk B."/>
            <person name="Jeske O."/>
            <person name="Meyerdierks A."/>
            <person name="Storesund J.E."/>
            <person name="Kallscheuer N."/>
            <person name="Luecker S."/>
            <person name="Lage O.M."/>
            <person name="Pohl T."/>
            <person name="Merkel B.J."/>
            <person name="Hornburger P."/>
            <person name="Mueller R.-W."/>
            <person name="Bruemmer F."/>
            <person name="Labrenz M."/>
            <person name="Spormann A.M."/>
            <person name="Op den Camp H."/>
            <person name="Overmann J."/>
            <person name="Amann R."/>
            <person name="Jetten M.S.M."/>
            <person name="Mascher T."/>
            <person name="Medema M.H."/>
            <person name="Devos D.P."/>
            <person name="Kaster A.-K."/>
            <person name="Ovreas L."/>
            <person name="Rohde M."/>
            <person name="Galperin M.Y."/>
            <person name="Jogler C."/>
        </authorList>
    </citation>
    <scope>NUCLEOTIDE SEQUENCE [LARGE SCALE GENOMIC DNA]</scope>
    <source>
        <strain evidence="4 5">Spb1</strain>
    </source>
</reference>
<dbReference type="Proteomes" id="UP000315349">
    <property type="component" value="Chromosome"/>
</dbReference>
<dbReference type="InterPro" id="IPR038109">
    <property type="entry name" value="DNA_bind_recomb_sf"/>
</dbReference>
<evidence type="ECO:0000259" key="3">
    <source>
        <dbReference type="PROSITE" id="PS51737"/>
    </source>
</evidence>
<dbReference type="InterPro" id="IPR006119">
    <property type="entry name" value="Resolv_N"/>
</dbReference>
<accession>A0A518GNY6</accession>
<keyword evidence="1" id="KW-0175">Coiled coil</keyword>
<dbReference type="GO" id="GO:0000150">
    <property type="term" value="F:DNA strand exchange activity"/>
    <property type="evidence" value="ECO:0007669"/>
    <property type="project" value="InterPro"/>
</dbReference>
<feature type="domain" description="Recombinase" evidence="3">
    <location>
        <begin position="159"/>
        <end position="269"/>
    </location>
</feature>
<dbReference type="SMART" id="SM00857">
    <property type="entry name" value="Resolvase"/>
    <property type="match status" value="1"/>
</dbReference>
<dbReference type="InterPro" id="IPR050639">
    <property type="entry name" value="SSR_resolvase"/>
</dbReference>
<dbReference type="RefSeq" id="WP_145299576.1">
    <property type="nucleotide sequence ID" value="NZ_CP036299.1"/>
</dbReference>
<feature type="coiled-coil region" evidence="1">
    <location>
        <begin position="369"/>
        <end position="427"/>
    </location>
</feature>
<dbReference type="Pfam" id="PF07508">
    <property type="entry name" value="Recombinase"/>
    <property type="match status" value="1"/>
</dbReference>